<dbReference type="Pfam" id="PF00158">
    <property type="entry name" value="Sigma54_activat"/>
    <property type="match status" value="1"/>
</dbReference>
<dbReference type="CDD" id="cd00130">
    <property type="entry name" value="PAS"/>
    <property type="match status" value="1"/>
</dbReference>
<keyword evidence="3" id="KW-0175">Coiled coil</keyword>
<gene>
    <name evidence="7" type="ORF">N7Z68_17240</name>
</gene>
<dbReference type="NCBIfam" id="TIGR00229">
    <property type="entry name" value="sensory_box"/>
    <property type="match status" value="1"/>
</dbReference>
<sequence>MNLTKELPIPFPVLVTNGQQLIIDFNEYFKGTELPTVQKGQPLIDYFDQWVPSGDFHIAYYNDHKYLLVSKTYQHHEQKHYMYILLNGEHYVDLLEKVKELGKYNRELDAIIESSYDGFYITDHQGTTLKVNSAIERITGIPREYYIGKNIKYLLEKGILTESVTLKVLEKKEAVTVVQKNHNQMETMLTGSPIYNEAGEIEKVVTNIRDLSELNNLHEQLKKVQQLNDQYKHELERLKAHKNLDPEVVIKSKKMEELFQVAERLANVDTTVLVLGETGVGKDVFTRHLYRVSNRYDTGKLIKVNCGAIPKDLLESELFGYESGAFSGASRSGKPGMFELADRGFLFLDEVGELPLDLQVKLLRVLQEKEIQRVGGTDVKKVDVRVIAALTRT</sequence>
<evidence type="ECO:0000256" key="1">
    <source>
        <dbReference type="ARBA" id="ARBA00022741"/>
    </source>
</evidence>
<dbReference type="PROSITE" id="PS00675">
    <property type="entry name" value="SIGMA54_INTERACT_1"/>
    <property type="match status" value="1"/>
</dbReference>
<dbReference type="SUPFAM" id="SSF52540">
    <property type="entry name" value="P-loop containing nucleoside triphosphate hydrolases"/>
    <property type="match status" value="1"/>
</dbReference>
<keyword evidence="8" id="KW-1185">Reference proteome</keyword>
<dbReference type="PROSITE" id="PS50045">
    <property type="entry name" value="SIGMA54_INTERACT_4"/>
    <property type="match status" value="1"/>
</dbReference>
<dbReference type="CDD" id="cd00009">
    <property type="entry name" value="AAA"/>
    <property type="match status" value="1"/>
</dbReference>
<proteinExistence type="predicted"/>
<evidence type="ECO:0000259" key="6">
    <source>
        <dbReference type="PROSITE" id="PS50113"/>
    </source>
</evidence>
<dbReference type="InterPro" id="IPR025662">
    <property type="entry name" value="Sigma_54_int_dom_ATP-bd_1"/>
</dbReference>
<dbReference type="PANTHER" id="PTHR32071:SF57">
    <property type="entry name" value="C4-DICARBOXYLATE TRANSPORT TRANSCRIPTIONAL REGULATORY PROTEIN DCTD"/>
    <property type="match status" value="1"/>
</dbReference>
<dbReference type="Proteomes" id="UP001148125">
    <property type="component" value="Unassembled WGS sequence"/>
</dbReference>
<feature type="coiled-coil region" evidence="3">
    <location>
        <begin position="214"/>
        <end position="244"/>
    </location>
</feature>
<organism evidence="7 8">
    <name type="scientific">Alkalihalobacterium chitinilyticum</name>
    <dbReference type="NCBI Taxonomy" id="2980103"/>
    <lineage>
        <taxon>Bacteria</taxon>
        <taxon>Bacillati</taxon>
        <taxon>Bacillota</taxon>
        <taxon>Bacilli</taxon>
        <taxon>Bacillales</taxon>
        <taxon>Bacillaceae</taxon>
        <taxon>Alkalihalobacterium</taxon>
    </lineage>
</organism>
<accession>A0ABT5VLH3</accession>
<evidence type="ECO:0000313" key="7">
    <source>
        <dbReference type="EMBL" id="MDE5415109.1"/>
    </source>
</evidence>
<dbReference type="InterPro" id="IPR000700">
    <property type="entry name" value="PAS-assoc_C"/>
</dbReference>
<name>A0ABT5VLH3_9BACI</name>
<reference evidence="7" key="1">
    <citation type="submission" date="2024-05" db="EMBL/GenBank/DDBJ databases">
        <title>Alkalihalobacillus sp. strain MEB203 novel alkaliphilic bacterium from Lonar Lake, India.</title>
        <authorList>
            <person name="Joshi A."/>
            <person name="Thite S."/>
            <person name="Mengade P."/>
        </authorList>
    </citation>
    <scope>NUCLEOTIDE SEQUENCE</scope>
    <source>
        <strain evidence="7">MEB 203</strain>
    </source>
</reference>
<evidence type="ECO:0000313" key="8">
    <source>
        <dbReference type="Proteomes" id="UP001148125"/>
    </source>
</evidence>
<dbReference type="PROSITE" id="PS50113">
    <property type="entry name" value="PAC"/>
    <property type="match status" value="1"/>
</dbReference>
<feature type="domain" description="PAC" evidence="6">
    <location>
        <begin position="171"/>
        <end position="223"/>
    </location>
</feature>
<feature type="domain" description="Sigma-54 factor interaction" evidence="4">
    <location>
        <begin position="248"/>
        <end position="393"/>
    </location>
</feature>
<dbReference type="InterPro" id="IPR002078">
    <property type="entry name" value="Sigma_54_int"/>
</dbReference>
<comment type="caution">
    <text evidence="7">The sequence shown here is derived from an EMBL/GenBank/DDBJ whole genome shotgun (WGS) entry which is preliminary data.</text>
</comment>
<evidence type="ECO:0000259" key="4">
    <source>
        <dbReference type="PROSITE" id="PS50045"/>
    </source>
</evidence>
<dbReference type="SMART" id="SM00091">
    <property type="entry name" value="PAS"/>
    <property type="match status" value="1"/>
</dbReference>
<evidence type="ECO:0000256" key="3">
    <source>
        <dbReference type="SAM" id="Coils"/>
    </source>
</evidence>
<keyword evidence="1" id="KW-0547">Nucleotide-binding</keyword>
<dbReference type="Pfam" id="PF13426">
    <property type="entry name" value="PAS_9"/>
    <property type="match status" value="1"/>
</dbReference>
<dbReference type="PANTHER" id="PTHR32071">
    <property type="entry name" value="TRANSCRIPTIONAL REGULATORY PROTEIN"/>
    <property type="match status" value="1"/>
</dbReference>
<feature type="domain" description="PAS" evidence="5">
    <location>
        <begin position="104"/>
        <end position="156"/>
    </location>
</feature>
<dbReference type="InterPro" id="IPR035965">
    <property type="entry name" value="PAS-like_dom_sf"/>
</dbReference>
<dbReference type="SUPFAM" id="SSF55785">
    <property type="entry name" value="PYP-like sensor domain (PAS domain)"/>
    <property type="match status" value="1"/>
</dbReference>
<evidence type="ECO:0000256" key="2">
    <source>
        <dbReference type="ARBA" id="ARBA00022840"/>
    </source>
</evidence>
<evidence type="ECO:0000259" key="5">
    <source>
        <dbReference type="PROSITE" id="PS50112"/>
    </source>
</evidence>
<dbReference type="Gene3D" id="3.30.450.20">
    <property type="entry name" value="PAS domain"/>
    <property type="match status" value="1"/>
</dbReference>
<dbReference type="PROSITE" id="PS50112">
    <property type="entry name" value="PAS"/>
    <property type="match status" value="1"/>
</dbReference>
<dbReference type="EMBL" id="JAOTPO010000013">
    <property type="protein sequence ID" value="MDE5415109.1"/>
    <property type="molecule type" value="Genomic_DNA"/>
</dbReference>
<dbReference type="InterPro" id="IPR027417">
    <property type="entry name" value="P-loop_NTPase"/>
</dbReference>
<keyword evidence="2" id="KW-0067">ATP-binding</keyword>
<protein>
    <submittedName>
        <fullName evidence="7">Sigma 54-interacting transcriptional regulator</fullName>
    </submittedName>
</protein>
<dbReference type="Gene3D" id="3.40.50.300">
    <property type="entry name" value="P-loop containing nucleotide triphosphate hydrolases"/>
    <property type="match status" value="1"/>
</dbReference>
<dbReference type="InterPro" id="IPR000014">
    <property type="entry name" value="PAS"/>
</dbReference>